<organism evidence="1">
    <name type="scientific">Sesamum radiatum</name>
    <name type="common">Black benniseed</name>
    <dbReference type="NCBI Taxonomy" id="300843"/>
    <lineage>
        <taxon>Eukaryota</taxon>
        <taxon>Viridiplantae</taxon>
        <taxon>Streptophyta</taxon>
        <taxon>Embryophyta</taxon>
        <taxon>Tracheophyta</taxon>
        <taxon>Spermatophyta</taxon>
        <taxon>Magnoliopsida</taxon>
        <taxon>eudicotyledons</taxon>
        <taxon>Gunneridae</taxon>
        <taxon>Pentapetalae</taxon>
        <taxon>asterids</taxon>
        <taxon>lamiids</taxon>
        <taxon>Lamiales</taxon>
        <taxon>Pedaliaceae</taxon>
        <taxon>Sesamum</taxon>
    </lineage>
</organism>
<accession>A0AAW2WHH1</accession>
<sequence length="55" mass="6231">MAYAAVASLRQSLDDILHPDSNLILHDKKKLKFSPGKIELLARFPRKGSRDRLSI</sequence>
<dbReference type="EMBL" id="JACGWJ010000001">
    <property type="protein sequence ID" value="KAL0441097.1"/>
    <property type="molecule type" value="Genomic_DNA"/>
</dbReference>
<dbReference type="AlphaFoldDB" id="A0AAW2WHH1"/>
<evidence type="ECO:0000313" key="1">
    <source>
        <dbReference type="EMBL" id="KAL0441097.1"/>
    </source>
</evidence>
<comment type="caution">
    <text evidence="1">The sequence shown here is derived from an EMBL/GenBank/DDBJ whole genome shotgun (WGS) entry which is preliminary data.</text>
</comment>
<name>A0AAW2WHH1_SESRA</name>
<reference evidence="1" key="2">
    <citation type="journal article" date="2024" name="Plant">
        <title>Genomic evolution and insights into agronomic trait innovations of Sesamum species.</title>
        <authorList>
            <person name="Miao H."/>
            <person name="Wang L."/>
            <person name="Qu L."/>
            <person name="Liu H."/>
            <person name="Sun Y."/>
            <person name="Le M."/>
            <person name="Wang Q."/>
            <person name="Wei S."/>
            <person name="Zheng Y."/>
            <person name="Lin W."/>
            <person name="Duan Y."/>
            <person name="Cao H."/>
            <person name="Xiong S."/>
            <person name="Wang X."/>
            <person name="Wei L."/>
            <person name="Li C."/>
            <person name="Ma Q."/>
            <person name="Ju M."/>
            <person name="Zhao R."/>
            <person name="Li G."/>
            <person name="Mu C."/>
            <person name="Tian Q."/>
            <person name="Mei H."/>
            <person name="Zhang T."/>
            <person name="Gao T."/>
            <person name="Zhang H."/>
        </authorList>
    </citation>
    <scope>NUCLEOTIDE SEQUENCE</scope>
    <source>
        <strain evidence="1">G02</strain>
    </source>
</reference>
<gene>
    <name evidence="1" type="ORF">Sradi_0048600</name>
</gene>
<reference evidence="1" key="1">
    <citation type="submission" date="2020-06" db="EMBL/GenBank/DDBJ databases">
        <authorList>
            <person name="Li T."/>
            <person name="Hu X."/>
            <person name="Zhang T."/>
            <person name="Song X."/>
            <person name="Zhang H."/>
            <person name="Dai N."/>
            <person name="Sheng W."/>
            <person name="Hou X."/>
            <person name="Wei L."/>
        </authorList>
    </citation>
    <scope>NUCLEOTIDE SEQUENCE</scope>
    <source>
        <strain evidence="1">G02</strain>
        <tissue evidence="1">Leaf</tissue>
    </source>
</reference>
<protein>
    <submittedName>
        <fullName evidence="1">Uncharacterized protein</fullName>
    </submittedName>
</protein>
<proteinExistence type="predicted"/>